<reference evidence="1 2" key="1">
    <citation type="journal article" date="2006" name="Science">
        <title>The genome of black cottonwood, Populus trichocarpa (Torr. &amp; Gray).</title>
        <authorList>
            <person name="Tuskan G.A."/>
            <person name="Difazio S."/>
            <person name="Jansson S."/>
            <person name="Bohlmann J."/>
            <person name="Grigoriev I."/>
            <person name="Hellsten U."/>
            <person name="Putnam N."/>
            <person name="Ralph S."/>
            <person name="Rombauts S."/>
            <person name="Salamov A."/>
            <person name="Schein J."/>
            <person name="Sterck L."/>
            <person name="Aerts A."/>
            <person name="Bhalerao R.R."/>
            <person name="Bhalerao R.P."/>
            <person name="Blaudez D."/>
            <person name="Boerjan W."/>
            <person name="Brun A."/>
            <person name="Brunner A."/>
            <person name="Busov V."/>
            <person name="Campbell M."/>
            <person name="Carlson J."/>
            <person name="Chalot M."/>
            <person name="Chapman J."/>
            <person name="Chen G.L."/>
            <person name="Cooper D."/>
            <person name="Coutinho P.M."/>
            <person name="Couturier J."/>
            <person name="Covert S."/>
            <person name="Cronk Q."/>
            <person name="Cunningham R."/>
            <person name="Davis J."/>
            <person name="Degroeve S."/>
            <person name="Dejardin A."/>
            <person name="Depamphilis C."/>
            <person name="Detter J."/>
            <person name="Dirks B."/>
            <person name="Dubchak I."/>
            <person name="Duplessis S."/>
            <person name="Ehlting J."/>
            <person name="Ellis B."/>
            <person name="Gendler K."/>
            <person name="Goodstein D."/>
            <person name="Gribskov M."/>
            <person name="Grimwood J."/>
            <person name="Groover A."/>
            <person name="Gunter L."/>
            <person name="Hamberger B."/>
            <person name="Heinze B."/>
            <person name="Helariutta Y."/>
            <person name="Henrissat B."/>
            <person name="Holligan D."/>
            <person name="Holt R."/>
            <person name="Huang W."/>
            <person name="Islam-Faridi N."/>
            <person name="Jones S."/>
            <person name="Jones-Rhoades M."/>
            <person name="Jorgensen R."/>
            <person name="Joshi C."/>
            <person name="Kangasjarvi J."/>
            <person name="Karlsson J."/>
            <person name="Kelleher C."/>
            <person name="Kirkpatrick R."/>
            <person name="Kirst M."/>
            <person name="Kohler A."/>
            <person name="Kalluri U."/>
            <person name="Larimer F."/>
            <person name="Leebens-Mack J."/>
            <person name="Leple J.C."/>
            <person name="Locascio P."/>
            <person name="Lou Y."/>
            <person name="Lucas S."/>
            <person name="Martin F."/>
            <person name="Montanini B."/>
            <person name="Napoli C."/>
            <person name="Nelson D.R."/>
            <person name="Nelson C."/>
            <person name="Nieminen K."/>
            <person name="Nilsson O."/>
            <person name="Pereda V."/>
            <person name="Peter G."/>
            <person name="Philippe R."/>
            <person name="Pilate G."/>
            <person name="Poliakov A."/>
            <person name="Razumovskaya J."/>
            <person name="Richardson P."/>
            <person name="Rinaldi C."/>
            <person name="Ritland K."/>
            <person name="Rouze P."/>
            <person name="Ryaboy D."/>
            <person name="Schmutz J."/>
            <person name="Schrader J."/>
            <person name="Segerman B."/>
            <person name="Shin H."/>
            <person name="Siddiqui A."/>
            <person name="Sterky F."/>
            <person name="Terry A."/>
            <person name="Tsai C.J."/>
            <person name="Uberbacher E."/>
            <person name="Unneberg P."/>
            <person name="Vahala J."/>
            <person name="Wall K."/>
            <person name="Wessler S."/>
            <person name="Yang G."/>
            <person name="Yin T."/>
            <person name="Douglas C."/>
            <person name="Marra M."/>
            <person name="Sandberg G."/>
            <person name="Van de Peer Y."/>
            <person name="Rokhsar D."/>
        </authorList>
    </citation>
    <scope>NUCLEOTIDE SEQUENCE [LARGE SCALE GENOMIC DNA]</scope>
    <source>
        <strain evidence="2">cv. Nisqually</strain>
    </source>
</reference>
<gene>
    <name evidence="1" type="ORF">POPTR_010G031601v4</name>
</gene>
<evidence type="ECO:0000313" key="2">
    <source>
        <dbReference type="Proteomes" id="UP000006729"/>
    </source>
</evidence>
<organism evidence="1 2">
    <name type="scientific">Populus trichocarpa</name>
    <name type="common">Western balsam poplar</name>
    <name type="synonym">Populus balsamifera subsp. trichocarpa</name>
    <dbReference type="NCBI Taxonomy" id="3694"/>
    <lineage>
        <taxon>Eukaryota</taxon>
        <taxon>Viridiplantae</taxon>
        <taxon>Streptophyta</taxon>
        <taxon>Embryophyta</taxon>
        <taxon>Tracheophyta</taxon>
        <taxon>Spermatophyta</taxon>
        <taxon>Magnoliopsida</taxon>
        <taxon>eudicotyledons</taxon>
        <taxon>Gunneridae</taxon>
        <taxon>Pentapetalae</taxon>
        <taxon>rosids</taxon>
        <taxon>fabids</taxon>
        <taxon>Malpighiales</taxon>
        <taxon>Salicaceae</taxon>
        <taxon>Saliceae</taxon>
        <taxon>Populus</taxon>
    </lineage>
</organism>
<keyword evidence="2" id="KW-1185">Reference proteome</keyword>
<comment type="caution">
    <text evidence="1">The sequence shown here is derived from an EMBL/GenBank/DDBJ whole genome shotgun (WGS) entry which is preliminary data.</text>
</comment>
<proteinExistence type="predicted"/>
<protein>
    <submittedName>
        <fullName evidence="1">Uncharacterized protein</fullName>
    </submittedName>
</protein>
<accession>A0ACC0SAG7</accession>
<dbReference type="EMBL" id="CM009299">
    <property type="protein sequence ID" value="KAI9386488.1"/>
    <property type="molecule type" value="Genomic_DNA"/>
</dbReference>
<sequence length="335" mass="37369">MMSTELLEILPRELKITFEVKRESSCSIQLGNKSDQYVAFKVSAGEDYTSPKKYCVRPNTGVVKPKSTCDFTVTMQAQKFLVQSTVVPPGTTEEDITSNMFSKEGGKYSEEKKLKVVLISPPHSSFLLPSSGELKKDPCYDTSLLRDLGKDEIENIPQPHELAEDVPVFKTAMDANELGGAKDADGSIPADMGELKSSKDTAEPKLTKDFEELKSKLHAMDLKLRELTDERRMATKEKDKLKHEALTLLKIILPLTLHDCGYIPRQMLSSPLAPCTLGDLTISSLEDLDFLCCLLILNRLFTMNNNTRRAQVGFPLVFVCLVALPLPCNRFLIHP</sequence>
<name>A0ACC0SAG7_POPTR</name>
<dbReference type="Proteomes" id="UP000006729">
    <property type="component" value="Chromosome 10"/>
</dbReference>
<evidence type="ECO:0000313" key="1">
    <source>
        <dbReference type="EMBL" id="KAI9386488.1"/>
    </source>
</evidence>